<name>A0A915DWS5_9BILA</name>
<evidence type="ECO:0000256" key="3">
    <source>
        <dbReference type="ARBA" id="ARBA00022448"/>
    </source>
</evidence>
<keyword evidence="4" id="KW-0539">Nucleus</keyword>
<comment type="similarity">
    <text evidence="2">Belongs to the NUP186/NUP192/NUP205 family.</text>
</comment>
<dbReference type="PANTHER" id="PTHR31344">
    <property type="entry name" value="NUCLEAR PORE COMPLEX PROTEIN NUP205"/>
    <property type="match status" value="1"/>
</dbReference>
<evidence type="ECO:0000256" key="4">
    <source>
        <dbReference type="ARBA" id="ARBA00023242"/>
    </source>
</evidence>
<dbReference type="InterPro" id="IPR021827">
    <property type="entry name" value="Nup186/Nup192/Nup205"/>
</dbReference>
<dbReference type="GO" id="GO:0017056">
    <property type="term" value="F:structural constituent of nuclear pore"/>
    <property type="evidence" value="ECO:0007669"/>
    <property type="project" value="TreeGrafter"/>
</dbReference>
<evidence type="ECO:0000313" key="6">
    <source>
        <dbReference type="WBParaSite" id="jg23562"/>
    </source>
</evidence>
<protein>
    <submittedName>
        <fullName evidence="6">Uncharacterized protein</fullName>
    </submittedName>
</protein>
<reference evidence="6" key="1">
    <citation type="submission" date="2022-11" db="UniProtKB">
        <authorList>
            <consortium name="WormBaseParasite"/>
        </authorList>
    </citation>
    <scope>IDENTIFICATION</scope>
</reference>
<evidence type="ECO:0000256" key="2">
    <source>
        <dbReference type="ARBA" id="ARBA00005892"/>
    </source>
</evidence>
<keyword evidence="5" id="KW-1185">Reference proteome</keyword>
<organism evidence="5 6">
    <name type="scientific">Ditylenchus dipsaci</name>
    <dbReference type="NCBI Taxonomy" id="166011"/>
    <lineage>
        <taxon>Eukaryota</taxon>
        <taxon>Metazoa</taxon>
        <taxon>Ecdysozoa</taxon>
        <taxon>Nematoda</taxon>
        <taxon>Chromadorea</taxon>
        <taxon>Rhabditida</taxon>
        <taxon>Tylenchina</taxon>
        <taxon>Tylenchomorpha</taxon>
        <taxon>Sphaerularioidea</taxon>
        <taxon>Anguinidae</taxon>
        <taxon>Anguininae</taxon>
        <taxon>Ditylenchus</taxon>
    </lineage>
</organism>
<comment type="subcellular location">
    <subcellularLocation>
        <location evidence="1">Nucleus</location>
    </subcellularLocation>
</comment>
<sequence>MDDNLNSLFIALRKYFDYFRAHSGMSFPMPQGIAPMNVTPKISEEELVGLITWVQLATTLAEKNPEARRHIYEDRGWNCIENVTGLLTCSVPLVLKGNLYKFLASLAIDEGASVHIWNCVLREGICSQMANGKLSGVQQDLEEQECVLKVYDCSQGYLCLMQELFRHKTRPGANQMGPHLQFIVKSIICQFSSRSYKDPQQMWELVKLGLDCLNELLRMFYVTPMAVRNKSSEVQLLGQLLNDSPLSKNLISVITEGQQCWMQSGLLNQPHCLFAGINNVHGHTGKSNMNCLSLLLLYFVEIESFTKHVFYVMKILREVSCQRPSLQLHVVQSSFSMREYLMDSFSRVTAVFAQQLEVLQTDIVPENIEACDPARIRGEIARYLLEVCIDALESDAKAPNLAYLLLGFNLRDIQNSDISFNNKSTDGLRNILEIANTLCSSDHPFEVPFSGLYEPALRVLLKLASFGSAISPIIIRHLRSHGDLVYQLATSTVFRQVVPIDQRIRVSCDVSCSTMILQKSIQGIILELIALELSALIRMGHMEQPKNYLVVLLSTPTEYSNGHNESFAGSEKGLDCKALLWSLLDQSRMDIEELAVPVCTKFDKEKIDELLRFCVRKNSCNVDQFDIEYLHLLLNTEVNSILNSEIGIIKAVSSEILEFCAQHNARNLLEGACIHLLSGWLSVVNVLSLSAPFRLFIQINIKRLSKSQILHTLFPIVHLLLTCLVLPGYSKCVRFKMDMYGSILIIFDTCNKAAAVDKELEKVEVTSFLGGHQPTRDSLAEMMEEERERKNLWSKIFESITSEVISTIASDITFAPLSLKIVATSCLSDIIREDIVQSQQVAHQFVFSGSMRCVLDSLSRVVYEFRGDAKTKQNEERKHKQLLLIKALFSLFVRLAASECGWTALVDGKILQQICGEQEPESASKMSASSPESIMRQLLLTMTKL</sequence>
<proteinExistence type="inferred from homology"/>
<evidence type="ECO:0000313" key="5">
    <source>
        <dbReference type="Proteomes" id="UP000887574"/>
    </source>
</evidence>
<dbReference type="GO" id="GO:0044611">
    <property type="term" value="C:nuclear pore inner ring"/>
    <property type="evidence" value="ECO:0007669"/>
    <property type="project" value="TreeGrafter"/>
</dbReference>
<dbReference type="Proteomes" id="UP000887574">
    <property type="component" value="Unplaced"/>
</dbReference>
<accession>A0A915DWS5</accession>
<dbReference type="PANTHER" id="PTHR31344:SF0">
    <property type="entry name" value="NUCLEAR PORE COMPLEX PROTEIN NUP205"/>
    <property type="match status" value="1"/>
</dbReference>
<dbReference type="WBParaSite" id="jg23562">
    <property type="protein sequence ID" value="jg23562"/>
    <property type="gene ID" value="jg23562"/>
</dbReference>
<dbReference type="Pfam" id="PF11894">
    <property type="entry name" value="Nup192"/>
    <property type="match status" value="2"/>
</dbReference>
<evidence type="ECO:0000256" key="1">
    <source>
        <dbReference type="ARBA" id="ARBA00004123"/>
    </source>
</evidence>
<dbReference type="AlphaFoldDB" id="A0A915DWS5"/>
<keyword evidence="3" id="KW-0813">Transport</keyword>
<dbReference type="GO" id="GO:0006999">
    <property type="term" value="P:nuclear pore organization"/>
    <property type="evidence" value="ECO:0007669"/>
    <property type="project" value="TreeGrafter"/>
</dbReference>